<accession>A0A645HNL5</accession>
<evidence type="ECO:0000313" key="1">
    <source>
        <dbReference type="EMBL" id="MPN37043.1"/>
    </source>
</evidence>
<gene>
    <name evidence="1" type="ORF">SDC9_184559</name>
</gene>
<dbReference type="AlphaFoldDB" id="A0A645HNL5"/>
<name>A0A645HNL5_9ZZZZ</name>
<sequence>MDPIQVEYDQDEWEQDEWEHIEDLAAFENSNWKKFNDALKDHHYYLTCKLFPKYGLCTC</sequence>
<organism evidence="1">
    <name type="scientific">bioreactor metagenome</name>
    <dbReference type="NCBI Taxonomy" id="1076179"/>
    <lineage>
        <taxon>unclassified sequences</taxon>
        <taxon>metagenomes</taxon>
        <taxon>ecological metagenomes</taxon>
    </lineage>
</organism>
<proteinExistence type="predicted"/>
<dbReference type="EMBL" id="VSSQ01091496">
    <property type="protein sequence ID" value="MPN37043.1"/>
    <property type="molecule type" value="Genomic_DNA"/>
</dbReference>
<reference evidence="1" key="1">
    <citation type="submission" date="2019-08" db="EMBL/GenBank/DDBJ databases">
        <authorList>
            <person name="Kucharzyk K."/>
            <person name="Murdoch R.W."/>
            <person name="Higgins S."/>
            <person name="Loffler F."/>
        </authorList>
    </citation>
    <scope>NUCLEOTIDE SEQUENCE</scope>
</reference>
<protein>
    <submittedName>
        <fullName evidence="1">Uncharacterized protein</fullName>
    </submittedName>
</protein>
<comment type="caution">
    <text evidence="1">The sequence shown here is derived from an EMBL/GenBank/DDBJ whole genome shotgun (WGS) entry which is preliminary data.</text>
</comment>